<evidence type="ECO:0000256" key="1">
    <source>
        <dbReference type="SAM" id="SignalP"/>
    </source>
</evidence>
<keyword evidence="1" id="KW-0732">Signal</keyword>
<sequence>MNTRLPLVVAALVAAGVALPAAAESFASSASSAGSASVGSLSDSIGGSSDASSGKQTAAAGEYRVLAVAPLPDGRQAVQLQAVADVDRRFTLTLPVAAVTLAPGERVAVQDRPYGLAFARVTDAADVAEPFFVALADDWRHDLDLRRVTL</sequence>
<dbReference type="RefSeq" id="WP_128199959.1">
    <property type="nucleotide sequence ID" value="NZ_SACT01000007.1"/>
</dbReference>
<dbReference type="EMBL" id="SACT01000007">
    <property type="protein sequence ID" value="RVT49787.1"/>
    <property type="molecule type" value="Genomic_DNA"/>
</dbReference>
<feature type="chain" id="PRO_5018780740" evidence="1">
    <location>
        <begin position="24"/>
        <end position="150"/>
    </location>
</feature>
<reference evidence="2 3" key="1">
    <citation type="submission" date="2019-01" db="EMBL/GenBank/DDBJ databases">
        <authorList>
            <person name="Chen W.-M."/>
        </authorList>
    </citation>
    <scope>NUCLEOTIDE SEQUENCE [LARGE SCALE GENOMIC DNA]</scope>
    <source>
        <strain evidence="2 3">ICH-3</strain>
    </source>
</reference>
<organism evidence="2 3">
    <name type="scientific">Rubrivivax albus</name>
    <dbReference type="NCBI Taxonomy" id="2499835"/>
    <lineage>
        <taxon>Bacteria</taxon>
        <taxon>Pseudomonadati</taxon>
        <taxon>Pseudomonadota</taxon>
        <taxon>Betaproteobacteria</taxon>
        <taxon>Burkholderiales</taxon>
        <taxon>Sphaerotilaceae</taxon>
        <taxon>Rubrivivax</taxon>
    </lineage>
</organism>
<accession>A0A3S2UNC4</accession>
<gene>
    <name evidence="2" type="ORF">ENE75_19310</name>
</gene>
<dbReference type="OrthoDB" id="8592283at2"/>
<evidence type="ECO:0000313" key="2">
    <source>
        <dbReference type="EMBL" id="RVT49787.1"/>
    </source>
</evidence>
<evidence type="ECO:0000313" key="3">
    <source>
        <dbReference type="Proteomes" id="UP000288178"/>
    </source>
</evidence>
<proteinExistence type="predicted"/>
<comment type="caution">
    <text evidence="2">The sequence shown here is derived from an EMBL/GenBank/DDBJ whole genome shotgun (WGS) entry which is preliminary data.</text>
</comment>
<dbReference type="Proteomes" id="UP000288178">
    <property type="component" value="Unassembled WGS sequence"/>
</dbReference>
<dbReference type="AlphaFoldDB" id="A0A3S2UNC4"/>
<feature type="signal peptide" evidence="1">
    <location>
        <begin position="1"/>
        <end position="23"/>
    </location>
</feature>
<protein>
    <submittedName>
        <fullName evidence="2">Uncharacterized protein</fullName>
    </submittedName>
</protein>
<keyword evidence="3" id="KW-1185">Reference proteome</keyword>
<name>A0A3S2UNC4_9BURK</name>